<evidence type="ECO:0000313" key="2">
    <source>
        <dbReference type="EMBL" id="MBG8553540.1"/>
    </source>
</evidence>
<reference evidence="2 3" key="1">
    <citation type="submission" date="2020-11" db="EMBL/GenBank/DDBJ databases">
        <title>Hymenobacter sp.</title>
        <authorList>
            <person name="Kim M.K."/>
        </authorList>
    </citation>
    <scope>NUCLEOTIDE SEQUENCE [LARGE SCALE GENOMIC DNA]</scope>
    <source>
        <strain evidence="2 3">BT594</strain>
    </source>
</reference>
<dbReference type="PROSITE" id="PS51257">
    <property type="entry name" value="PROKAR_LIPOPROTEIN"/>
    <property type="match status" value="1"/>
</dbReference>
<accession>A0ABS0L095</accession>
<protein>
    <recommendedName>
        <fullName evidence="4">Lipoprotein</fullName>
    </recommendedName>
</protein>
<keyword evidence="1" id="KW-0175">Coiled coil</keyword>
<dbReference type="EMBL" id="JADWYK010000004">
    <property type="protein sequence ID" value="MBG8553540.1"/>
    <property type="molecule type" value="Genomic_DNA"/>
</dbReference>
<name>A0ABS0L095_9BACT</name>
<evidence type="ECO:0008006" key="4">
    <source>
        <dbReference type="Google" id="ProtNLM"/>
    </source>
</evidence>
<gene>
    <name evidence="2" type="ORF">I5L79_08280</name>
</gene>
<dbReference type="RefSeq" id="WP_196954567.1">
    <property type="nucleotide sequence ID" value="NZ_JADWYK010000004.1"/>
</dbReference>
<dbReference type="Proteomes" id="UP000601099">
    <property type="component" value="Unassembled WGS sequence"/>
</dbReference>
<proteinExistence type="predicted"/>
<evidence type="ECO:0000256" key="1">
    <source>
        <dbReference type="SAM" id="Coils"/>
    </source>
</evidence>
<organism evidence="2 3">
    <name type="scientific">Hymenobacter guriensis</name>
    <dbReference type="NCBI Taxonomy" id="2793065"/>
    <lineage>
        <taxon>Bacteria</taxon>
        <taxon>Pseudomonadati</taxon>
        <taxon>Bacteroidota</taxon>
        <taxon>Cytophagia</taxon>
        <taxon>Cytophagales</taxon>
        <taxon>Hymenobacteraceae</taxon>
        <taxon>Hymenobacter</taxon>
    </lineage>
</organism>
<sequence length="208" mass="22644">MKKLAFFLLGGVLLTSACEQAQKTKETYDNLAKLKDAGENIEQTLDAAKAQREEREKRGDTLSLPYKELQGYLPAEISGFTAGNPEGQSTKMGGFAFSTASREFTKDSVTVKTELMDYNGAHDMYQGAAAMFALGMESENDEELVKSTSLGIEGASGMENFHKKDGRAELTLTLGGRFLVKVEADKQKDLALVESVAKQIALEKLAKL</sequence>
<evidence type="ECO:0000313" key="3">
    <source>
        <dbReference type="Proteomes" id="UP000601099"/>
    </source>
</evidence>
<feature type="coiled-coil region" evidence="1">
    <location>
        <begin position="31"/>
        <end position="58"/>
    </location>
</feature>
<comment type="caution">
    <text evidence="2">The sequence shown here is derived from an EMBL/GenBank/DDBJ whole genome shotgun (WGS) entry which is preliminary data.</text>
</comment>
<keyword evidence="3" id="KW-1185">Reference proteome</keyword>